<dbReference type="EMBL" id="MU128956">
    <property type="protein sequence ID" value="KAF9514835.1"/>
    <property type="molecule type" value="Genomic_DNA"/>
</dbReference>
<organism evidence="1 2">
    <name type="scientific">Hydnum rufescens UP504</name>
    <dbReference type="NCBI Taxonomy" id="1448309"/>
    <lineage>
        <taxon>Eukaryota</taxon>
        <taxon>Fungi</taxon>
        <taxon>Dikarya</taxon>
        <taxon>Basidiomycota</taxon>
        <taxon>Agaricomycotina</taxon>
        <taxon>Agaricomycetes</taxon>
        <taxon>Cantharellales</taxon>
        <taxon>Hydnaceae</taxon>
        <taxon>Hydnum</taxon>
    </lineage>
</organism>
<protein>
    <submittedName>
        <fullName evidence="1">Uncharacterized protein</fullName>
    </submittedName>
</protein>
<dbReference type="OrthoDB" id="3364670at2759"/>
<proteinExistence type="predicted"/>
<dbReference type="PANTHER" id="PTHR33096">
    <property type="entry name" value="CXC2 DOMAIN-CONTAINING PROTEIN"/>
    <property type="match status" value="1"/>
</dbReference>
<sequence>MWTPSEQQFYALALIDAIMAELPTHCILKWNLLPQWIPQIVFGISVFHAYCHQWACQLWYNPRKGGVWGLTDGEGCERLWNDLRRLIPNLCVTGFHRRLFVLDLQIEHLDHLKMQQAGVWLEKCVKAMKAHLIIAQENRARIPLSDEFLHRPLERQSKKKGFLAVEKILALANLVEALQKQLIAIPVSDTIATRNEVGEITSALAEQEKVVSCLSKQEDDLTAILKLGDLVSYDNLKKMKDHPWFEHQLNMHALKAHILAKACQRNFRGT</sequence>
<reference evidence="1" key="1">
    <citation type="journal article" date="2020" name="Nat. Commun.">
        <title>Large-scale genome sequencing of mycorrhizal fungi provides insights into the early evolution of symbiotic traits.</title>
        <authorList>
            <person name="Miyauchi S."/>
            <person name="Kiss E."/>
            <person name="Kuo A."/>
            <person name="Drula E."/>
            <person name="Kohler A."/>
            <person name="Sanchez-Garcia M."/>
            <person name="Morin E."/>
            <person name="Andreopoulos B."/>
            <person name="Barry K.W."/>
            <person name="Bonito G."/>
            <person name="Buee M."/>
            <person name="Carver A."/>
            <person name="Chen C."/>
            <person name="Cichocki N."/>
            <person name="Clum A."/>
            <person name="Culley D."/>
            <person name="Crous P.W."/>
            <person name="Fauchery L."/>
            <person name="Girlanda M."/>
            <person name="Hayes R.D."/>
            <person name="Keri Z."/>
            <person name="LaButti K."/>
            <person name="Lipzen A."/>
            <person name="Lombard V."/>
            <person name="Magnuson J."/>
            <person name="Maillard F."/>
            <person name="Murat C."/>
            <person name="Nolan M."/>
            <person name="Ohm R.A."/>
            <person name="Pangilinan J."/>
            <person name="Pereira M.F."/>
            <person name="Perotto S."/>
            <person name="Peter M."/>
            <person name="Pfister S."/>
            <person name="Riley R."/>
            <person name="Sitrit Y."/>
            <person name="Stielow J.B."/>
            <person name="Szollosi G."/>
            <person name="Zifcakova L."/>
            <person name="Stursova M."/>
            <person name="Spatafora J.W."/>
            <person name="Tedersoo L."/>
            <person name="Vaario L.M."/>
            <person name="Yamada A."/>
            <person name="Yan M."/>
            <person name="Wang P."/>
            <person name="Xu J."/>
            <person name="Bruns T."/>
            <person name="Baldrian P."/>
            <person name="Vilgalys R."/>
            <person name="Dunand C."/>
            <person name="Henrissat B."/>
            <person name="Grigoriev I.V."/>
            <person name="Hibbett D."/>
            <person name="Nagy L.G."/>
            <person name="Martin F.M."/>
        </authorList>
    </citation>
    <scope>NUCLEOTIDE SEQUENCE</scope>
    <source>
        <strain evidence="1">UP504</strain>
    </source>
</reference>
<gene>
    <name evidence="1" type="ORF">BS47DRAFT_1372198</name>
</gene>
<comment type="caution">
    <text evidence="1">The sequence shown here is derived from an EMBL/GenBank/DDBJ whole genome shotgun (WGS) entry which is preliminary data.</text>
</comment>
<dbReference type="Pfam" id="PF18758">
    <property type="entry name" value="KDZ"/>
    <property type="match status" value="1"/>
</dbReference>
<evidence type="ECO:0000313" key="2">
    <source>
        <dbReference type="Proteomes" id="UP000886523"/>
    </source>
</evidence>
<dbReference type="AlphaFoldDB" id="A0A9P6AZQ3"/>
<accession>A0A9P6AZQ3</accession>
<name>A0A9P6AZQ3_9AGAM</name>
<evidence type="ECO:0000313" key="1">
    <source>
        <dbReference type="EMBL" id="KAF9514835.1"/>
    </source>
</evidence>
<dbReference type="Proteomes" id="UP000886523">
    <property type="component" value="Unassembled WGS sequence"/>
</dbReference>
<keyword evidence="2" id="KW-1185">Reference proteome</keyword>
<dbReference type="InterPro" id="IPR040521">
    <property type="entry name" value="KDZ"/>
</dbReference>
<dbReference type="PANTHER" id="PTHR33096:SF1">
    <property type="entry name" value="CXC1-LIKE CYSTEINE CLUSTER ASSOCIATED WITH KDZ TRANSPOSASES DOMAIN-CONTAINING PROTEIN"/>
    <property type="match status" value="1"/>
</dbReference>